<gene>
    <name evidence="2" type="ORF">BJY17_003509</name>
</gene>
<accession>A0A852WWP8</accession>
<dbReference type="RefSeq" id="WP_179552527.1">
    <property type="nucleotide sequence ID" value="NZ_JACCFI010000001.1"/>
</dbReference>
<proteinExistence type="predicted"/>
<organism evidence="2 3">
    <name type="scientific">Agromyces hippuratus</name>
    <dbReference type="NCBI Taxonomy" id="286438"/>
    <lineage>
        <taxon>Bacteria</taxon>
        <taxon>Bacillati</taxon>
        <taxon>Actinomycetota</taxon>
        <taxon>Actinomycetes</taxon>
        <taxon>Micrococcales</taxon>
        <taxon>Microbacteriaceae</taxon>
        <taxon>Agromyces</taxon>
    </lineage>
</organism>
<dbReference type="Proteomes" id="UP000549066">
    <property type="component" value="Unassembled WGS sequence"/>
</dbReference>
<dbReference type="AlphaFoldDB" id="A0A852WWP8"/>
<feature type="transmembrane region" description="Helical" evidence="1">
    <location>
        <begin position="210"/>
        <end position="232"/>
    </location>
</feature>
<feature type="transmembrane region" description="Helical" evidence="1">
    <location>
        <begin position="337"/>
        <end position="359"/>
    </location>
</feature>
<feature type="transmembrane region" description="Helical" evidence="1">
    <location>
        <begin position="142"/>
        <end position="165"/>
    </location>
</feature>
<feature type="transmembrane region" description="Helical" evidence="1">
    <location>
        <begin position="261"/>
        <end position="287"/>
    </location>
</feature>
<feature type="transmembrane region" description="Helical" evidence="1">
    <location>
        <begin position="112"/>
        <end position="135"/>
    </location>
</feature>
<feature type="transmembrane region" description="Helical" evidence="1">
    <location>
        <begin position="299"/>
        <end position="317"/>
    </location>
</feature>
<evidence type="ECO:0000313" key="3">
    <source>
        <dbReference type="Proteomes" id="UP000549066"/>
    </source>
</evidence>
<feature type="transmembrane region" description="Helical" evidence="1">
    <location>
        <begin position="171"/>
        <end position="190"/>
    </location>
</feature>
<keyword evidence="1" id="KW-0812">Transmembrane</keyword>
<sequence>MSGRLARAGLAVAVRLLPDARRERYREEWAADLRDAPAAGVSTAQLVAGAFGVVLRAPRSPEAFGLTSSALAGRRLRWAAAWFAAAVSLALGSFFLTPFTAGGAFGEVGSRVMVVVALVGGVGLVWLAAAVHGLLASRGAGLRWAVSLGVVLLTVPVVAMLTVALVPAMMLGGMLAGAATVVFAWALPAATDPERRRTWPGLPARLGTRATALVGAIVVLGGAAVGAVHILVWNPLSKVPGLALPEIYAQMADRGEPAGPAAAYALVWAATWAPLGLLFLATAVVGNRGTLRRLDARRIARASLVAVFGIGFTQWVGGFSMGMSIADAFAVSGGDSAVSGLLLTAAATVAGVIVALRVLPPASVARSPRAAA</sequence>
<reference evidence="2 3" key="1">
    <citation type="submission" date="2020-07" db="EMBL/GenBank/DDBJ databases">
        <title>Sequencing the genomes of 1000 actinobacteria strains.</title>
        <authorList>
            <person name="Klenk H.-P."/>
        </authorList>
    </citation>
    <scope>NUCLEOTIDE SEQUENCE [LARGE SCALE GENOMIC DNA]</scope>
    <source>
        <strain evidence="2 3">DSM 8598</strain>
    </source>
</reference>
<keyword evidence="3" id="KW-1185">Reference proteome</keyword>
<evidence type="ECO:0000256" key="1">
    <source>
        <dbReference type="SAM" id="Phobius"/>
    </source>
</evidence>
<comment type="caution">
    <text evidence="2">The sequence shown here is derived from an EMBL/GenBank/DDBJ whole genome shotgun (WGS) entry which is preliminary data.</text>
</comment>
<evidence type="ECO:0000313" key="2">
    <source>
        <dbReference type="EMBL" id="NYG22762.1"/>
    </source>
</evidence>
<keyword evidence="1" id="KW-0472">Membrane</keyword>
<protein>
    <submittedName>
        <fullName evidence="2">Uncharacterized protein</fullName>
    </submittedName>
</protein>
<keyword evidence="1" id="KW-1133">Transmembrane helix</keyword>
<dbReference type="EMBL" id="JACCFI010000001">
    <property type="protein sequence ID" value="NYG22762.1"/>
    <property type="molecule type" value="Genomic_DNA"/>
</dbReference>
<feature type="transmembrane region" description="Helical" evidence="1">
    <location>
        <begin position="78"/>
        <end position="100"/>
    </location>
</feature>
<name>A0A852WWP8_9MICO</name>